<dbReference type="PaxDb" id="55529-EKX54257"/>
<evidence type="ECO:0000256" key="4">
    <source>
        <dbReference type="ARBA" id="ARBA00022989"/>
    </source>
</evidence>
<sequence>MSKLTFHDDSGLLGVKIPHCTILFCSFVQQDRIKAKGAVQTFQILDGIFEVFDNIVEKYGMYKYQHVGDWYIVTCPRAARPFDEKFQQEEYPHHYTQGMVHMARELIEATRSFRIDQYALGLKVGVSCGSAAGAVIGSHRAFYCVYGDTVNTAARMCKYAKEGQILCTREFADSIYSLACDYITCESSGELEVKGKGLM</sequence>
<dbReference type="STRING" id="905079.L1K0Y2"/>
<comment type="subcellular location">
    <subcellularLocation>
        <location evidence="1">Membrane</location>
    </subcellularLocation>
</comment>
<dbReference type="GeneID" id="17310667"/>
<organism evidence="8">
    <name type="scientific">Guillardia theta (strain CCMP2712)</name>
    <name type="common">Cryptophyte</name>
    <dbReference type="NCBI Taxonomy" id="905079"/>
    <lineage>
        <taxon>Eukaryota</taxon>
        <taxon>Cryptophyceae</taxon>
        <taxon>Pyrenomonadales</taxon>
        <taxon>Geminigeraceae</taxon>
        <taxon>Guillardia</taxon>
    </lineage>
</organism>
<evidence type="ECO:0000256" key="5">
    <source>
        <dbReference type="ARBA" id="ARBA00023136"/>
    </source>
</evidence>
<dbReference type="EMBL" id="JH992968">
    <property type="protein sequence ID" value="EKX54257.1"/>
    <property type="molecule type" value="Genomic_DNA"/>
</dbReference>
<reference evidence="10" key="2">
    <citation type="submission" date="2012-11" db="EMBL/GenBank/DDBJ databases">
        <authorList>
            <person name="Kuo A."/>
            <person name="Curtis B.A."/>
            <person name="Tanifuji G."/>
            <person name="Burki F."/>
            <person name="Gruber A."/>
            <person name="Irimia M."/>
            <person name="Maruyama S."/>
            <person name="Arias M.C."/>
            <person name="Ball S.G."/>
            <person name="Gile G.H."/>
            <person name="Hirakawa Y."/>
            <person name="Hopkins J.F."/>
            <person name="Rensing S.A."/>
            <person name="Schmutz J."/>
            <person name="Symeonidi A."/>
            <person name="Elias M."/>
            <person name="Eveleigh R.J."/>
            <person name="Herman E.K."/>
            <person name="Klute M.J."/>
            <person name="Nakayama T."/>
            <person name="Obornik M."/>
            <person name="Reyes-Prieto A."/>
            <person name="Armbrust E.V."/>
            <person name="Aves S.J."/>
            <person name="Beiko R.G."/>
            <person name="Coutinho P."/>
            <person name="Dacks J.B."/>
            <person name="Durnford D.G."/>
            <person name="Fast N.M."/>
            <person name="Green B.R."/>
            <person name="Grisdale C."/>
            <person name="Hempe F."/>
            <person name="Henrissat B."/>
            <person name="Hoppner M.P."/>
            <person name="Ishida K.-I."/>
            <person name="Kim E."/>
            <person name="Koreny L."/>
            <person name="Kroth P.G."/>
            <person name="Liu Y."/>
            <person name="Malik S.-B."/>
            <person name="Maier U.G."/>
            <person name="McRose D."/>
            <person name="Mock T."/>
            <person name="Neilson J.A."/>
            <person name="Onodera N.T."/>
            <person name="Poole A.M."/>
            <person name="Pritham E.J."/>
            <person name="Richards T.A."/>
            <person name="Rocap G."/>
            <person name="Roy S.W."/>
            <person name="Sarai C."/>
            <person name="Schaack S."/>
            <person name="Shirato S."/>
            <person name="Slamovits C.H."/>
            <person name="Spencer D.F."/>
            <person name="Suzuki S."/>
            <person name="Worden A.Z."/>
            <person name="Zauner S."/>
            <person name="Barry K."/>
            <person name="Bell C."/>
            <person name="Bharti A.K."/>
            <person name="Crow J.A."/>
            <person name="Grimwood J."/>
            <person name="Kramer R."/>
            <person name="Lindquist E."/>
            <person name="Lucas S."/>
            <person name="Salamov A."/>
            <person name="McFadden G.I."/>
            <person name="Lane C.E."/>
            <person name="Keeling P.J."/>
            <person name="Gray M.W."/>
            <person name="Grigoriev I.V."/>
            <person name="Archibald J.M."/>
        </authorList>
    </citation>
    <scope>NUCLEOTIDE SEQUENCE</scope>
    <source>
        <strain evidence="10">CCMP2712</strain>
    </source>
</reference>
<keyword evidence="2" id="KW-0812">Transmembrane</keyword>
<dbReference type="RefSeq" id="XP_005841237.1">
    <property type="nucleotide sequence ID" value="XM_005841180.1"/>
</dbReference>
<keyword evidence="10" id="KW-1185">Reference proteome</keyword>
<keyword evidence="4" id="KW-1133">Transmembrane helix</keyword>
<evidence type="ECO:0000313" key="8">
    <source>
        <dbReference type="EMBL" id="EKX54257.1"/>
    </source>
</evidence>
<dbReference type="KEGG" id="gtt:GUITHDRAFT_63866"/>
<dbReference type="PANTHER" id="PTHR11920">
    <property type="entry name" value="GUANYLYL CYCLASE"/>
    <property type="match status" value="1"/>
</dbReference>
<keyword evidence="5" id="KW-0472">Membrane</keyword>
<dbReference type="InterPro" id="IPR029787">
    <property type="entry name" value="Nucleotide_cyclase"/>
</dbReference>
<dbReference type="GO" id="GO:0035556">
    <property type="term" value="P:intracellular signal transduction"/>
    <property type="evidence" value="ECO:0007669"/>
    <property type="project" value="InterPro"/>
</dbReference>
<dbReference type="GO" id="GO:0004016">
    <property type="term" value="F:adenylate cyclase activity"/>
    <property type="evidence" value="ECO:0007669"/>
    <property type="project" value="TreeGrafter"/>
</dbReference>
<dbReference type="InterPro" id="IPR001054">
    <property type="entry name" value="A/G_cyclase"/>
</dbReference>
<name>L1K0Y2_GUITC</name>
<dbReference type="GO" id="GO:0007168">
    <property type="term" value="P:receptor guanylyl cyclase signaling pathway"/>
    <property type="evidence" value="ECO:0007669"/>
    <property type="project" value="TreeGrafter"/>
</dbReference>
<evidence type="ECO:0000259" key="7">
    <source>
        <dbReference type="PROSITE" id="PS50125"/>
    </source>
</evidence>
<accession>L1K0Y2</accession>
<dbReference type="Pfam" id="PF00211">
    <property type="entry name" value="Guanylate_cyc"/>
    <property type="match status" value="1"/>
</dbReference>
<dbReference type="EnsemblProtists" id="EKX54257">
    <property type="protein sequence ID" value="EKX54257"/>
    <property type="gene ID" value="GUITHDRAFT_63866"/>
</dbReference>
<protein>
    <recommendedName>
        <fullName evidence="7">Guanylate cyclase domain-containing protein</fullName>
    </recommendedName>
</protein>
<evidence type="ECO:0000313" key="10">
    <source>
        <dbReference type="Proteomes" id="UP000011087"/>
    </source>
</evidence>
<evidence type="ECO:0000313" key="9">
    <source>
        <dbReference type="EnsemblProtists" id="EKX54257"/>
    </source>
</evidence>
<feature type="domain" description="Guanylate cyclase" evidence="7">
    <location>
        <begin position="21"/>
        <end position="157"/>
    </location>
</feature>
<feature type="non-terminal residue" evidence="8">
    <location>
        <position position="199"/>
    </location>
</feature>
<dbReference type="GO" id="GO:0005886">
    <property type="term" value="C:plasma membrane"/>
    <property type="evidence" value="ECO:0007669"/>
    <property type="project" value="TreeGrafter"/>
</dbReference>
<evidence type="ECO:0000256" key="2">
    <source>
        <dbReference type="ARBA" id="ARBA00022692"/>
    </source>
</evidence>
<dbReference type="SUPFAM" id="SSF55073">
    <property type="entry name" value="Nucleotide cyclase"/>
    <property type="match status" value="1"/>
</dbReference>
<dbReference type="CDD" id="cd07302">
    <property type="entry name" value="CHD"/>
    <property type="match status" value="1"/>
</dbReference>
<dbReference type="PROSITE" id="PS50125">
    <property type="entry name" value="GUANYLATE_CYCLASE_2"/>
    <property type="match status" value="1"/>
</dbReference>
<proteinExistence type="predicted"/>
<reference evidence="8 10" key="1">
    <citation type="journal article" date="2012" name="Nature">
        <title>Algal genomes reveal evolutionary mosaicism and the fate of nucleomorphs.</title>
        <authorList>
            <consortium name="DOE Joint Genome Institute"/>
            <person name="Curtis B.A."/>
            <person name="Tanifuji G."/>
            <person name="Burki F."/>
            <person name="Gruber A."/>
            <person name="Irimia M."/>
            <person name="Maruyama S."/>
            <person name="Arias M.C."/>
            <person name="Ball S.G."/>
            <person name="Gile G.H."/>
            <person name="Hirakawa Y."/>
            <person name="Hopkins J.F."/>
            <person name="Kuo A."/>
            <person name="Rensing S.A."/>
            <person name="Schmutz J."/>
            <person name="Symeonidi A."/>
            <person name="Elias M."/>
            <person name="Eveleigh R.J."/>
            <person name="Herman E.K."/>
            <person name="Klute M.J."/>
            <person name="Nakayama T."/>
            <person name="Obornik M."/>
            <person name="Reyes-Prieto A."/>
            <person name="Armbrust E.V."/>
            <person name="Aves S.J."/>
            <person name="Beiko R.G."/>
            <person name="Coutinho P."/>
            <person name="Dacks J.B."/>
            <person name="Durnford D.G."/>
            <person name="Fast N.M."/>
            <person name="Green B.R."/>
            <person name="Grisdale C.J."/>
            <person name="Hempel F."/>
            <person name="Henrissat B."/>
            <person name="Hoppner M.P."/>
            <person name="Ishida K."/>
            <person name="Kim E."/>
            <person name="Koreny L."/>
            <person name="Kroth P.G."/>
            <person name="Liu Y."/>
            <person name="Malik S.B."/>
            <person name="Maier U.G."/>
            <person name="McRose D."/>
            <person name="Mock T."/>
            <person name="Neilson J.A."/>
            <person name="Onodera N.T."/>
            <person name="Poole A.M."/>
            <person name="Pritham E.J."/>
            <person name="Richards T.A."/>
            <person name="Rocap G."/>
            <person name="Roy S.W."/>
            <person name="Sarai C."/>
            <person name="Schaack S."/>
            <person name="Shirato S."/>
            <person name="Slamovits C.H."/>
            <person name="Spencer D.F."/>
            <person name="Suzuki S."/>
            <person name="Worden A.Z."/>
            <person name="Zauner S."/>
            <person name="Barry K."/>
            <person name="Bell C."/>
            <person name="Bharti A.K."/>
            <person name="Crow J.A."/>
            <person name="Grimwood J."/>
            <person name="Kramer R."/>
            <person name="Lindquist E."/>
            <person name="Lucas S."/>
            <person name="Salamov A."/>
            <person name="McFadden G.I."/>
            <person name="Lane C.E."/>
            <person name="Keeling P.J."/>
            <person name="Gray M.W."/>
            <person name="Grigoriev I.V."/>
            <person name="Archibald J.M."/>
        </authorList>
    </citation>
    <scope>NUCLEOTIDE SEQUENCE</scope>
    <source>
        <strain evidence="8 10">CCMP2712</strain>
    </source>
</reference>
<reference evidence="9" key="3">
    <citation type="submission" date="2015-06" db="UniProtKB">
        <authorList>
            <consortium name="EnsemblProtists"/>
        </authorList>
    </citation>
    <scope>IDENTIFICATION</scope>
</reference>
<dbReference type="Gene3D" id="3.30.70.1230">
    <property type="entry name" value="Nucleotide cyclase"/>
    <property type="match status" value="1"/>
</dbReference>
<dbReference type="AlphaFoldDB" id="L1K0Y2"/>
<evidence type="ECO:0000256" key="6">
    <source>
        <dbReference type="ARBA" id="ARBA00023239"/>
    </source>
</evidence>
<dbReference type="GO" id="GO:0000166">
    <property type="term" value="F:nucleotide binding"/>
    <property type="evidence" value="ECO:0007669"/>
    <property type="project" value="UniProtKB-KW"/>
</dbReference>
<dbReference type="InterPro" id="IPR050401">
    <property type="entry name" value="Cyclic_nucleotide_synthase"/>
</dbReference>
<gene>
    <name evidence="8" type="ORF">GUITHDRAFT_63866</name>
</gene>
<dbReference type="GO" id="GO:0004383">
    <property type="term" value="F:guanylate cyclase activity"/>
    <property type="evidence" value="ECO:0007669"/>
    <property type="project" value="TreeGrafter"/>
</dbReference>
<evidence type="ECO:0000256" key="3">
    <source>
        <dbReference type="ARBA" id="ARBA00022741"/>
    </source>
</evidence>
<dbReference type="GO" id="GO:0001653">
    <property type="term" value="F:peptide receptor activity"/>
    <property type="evidence" value="ECO:0007669"/>
    <property type="project" value="TreeGrafter"/>
</dbReference>
<keyword evidence="3" id="KW-0547">Nucleotide-binding</keyword>
<dbReference type="HOGENOM" id="CLU_001072_6_2_1"/>
<evidence type="ECO:0000256" key="1">
    <source>
        <dbReference type="ARBA" id="ARBA00004370"/>
    </source>
</evidence>
<dbReference type="Proteomes" id="UP000011087">
    <property type="component" value="Unassembled WGS sequence"/>
</dbReference>
<dbReference type="PANTHER" id="PTHR11920:SF335">
    <property type="entry name" value="GUANYLATE CYCLASE"/>
    <property type="match status" value="1"/>
</dbReference>
<dbReference type="SMART" id="SM00044">
    <property type="entry name" value="CYCc"/>
    <property type="match status" value="1"/>
</dbReference>
<dbReference type="eggNOG" id="KOG1023">
    <property type="taxonomic scope" value="Eukaryota"/>
</dbReference>
<keyword evidence="6" id="KW-0456">Lyase</keyword>